<keyword evidence="2" id="KW-1185">Reference proteome</keyword>
<comment type="caution">
    <text evidence="1">The sequence shown here is derived from an EMBL/GenBank/DDBJ whole genome shotgun (WGS) entry which is preliminary data.</text>
</comment>
<proteinExistence type="predicted"/>
<dbReference type="EMBL" id="JABSTR010001512">
    <property type="protein sequence ID" value="KAH9384065.1"/>
    <property type="molecule type" value="Genomic_DNA"/>
</dbReference>
<protein>
    <submittedName>
        <fullName evidence="1">Uncharacterized protein</fullName>
    </submittedName>
</protein>
<evidence type="ECO:0000313" key="2">
    <source>
        <dbReference type="Proteomes" id="UP000821853"/>
    </source>
</evidence>
<gene>
    <name evidence="1" type="ORF">HPB48_026048</name>
</gene>
<evidence type="ECO:0000313" key="1">
    <source>
        <dbReference type="EMBL" id="KAH9384065.1"/>
    </source>
</evidence>
<dbReference type="Proteomes" id="UP000821853">
    <property type="component" value="Unassembled WGS sequence"/>
</dbReference>
<organism evidence="1 2">
    <name type="scientific">Haemaphysalis longicornis</name>
    <name type="common">Bush tick</name>
    <dbReference type="NCBI Taxonomy" id="44386"/>
    <lineage>
        <taxon>Eukaryota</taxon>
        <taxon>Metazoa</taxon>
        <taxon>Ecdysozoa</taxon>
        <taxon>Arthropoda</taxon>
        <taxon>Chelicerata</taxon>
        <taxon>Arachnida</taxon>
        <taxon>Acari</taxon>
        <taxon>Parasitiformes</taxon>
        <taxon>Ixodida</taxon>
        <taxon>Ixodoidea</taxon>
        <taxon>Ixodidae</taxon>
        <taxon>Haemaphysalinae</taxon>
        <taxon>Haemaphysalis</taxon>
    </lineage>
</organism>
<reference evidence="1 2" key="1">
    <citation type="journal article" date="2020" name="Cell">
        <title>Large-Scale Comparative Analyses of Tick Genomes Elucidate Their Genetic Diversity and Vector Capacities.</title>
        <authorList>
            <consortium name="Tick Genome and Microbiome Consortium (TIGMIC)"/>
            <person name="Jia N."/>
            <person name="Wang J."/>
            <person name="Shi W."/>
            <person name="Du L."/>
            <person name="Sun Y."/>
            <person name="Zhan W."/>
            <person name="Jiang J.F."/>
            <person name="Wang Q."/>
            <person name="Zhang B."/>
            <person name="Ji P."/>
            <person name="Bell-Sakyi L."/>
            <person name="Cui X.M."/>
            <person name="Yuan T.T."/>
            <person name="Jiang B.G."/>
            <person name="Yang W.F."/>
            <person name="Lam T.T."/>
            <person name="Chang Q.C."/>
            <person name="Ding S.J."/>
            <person name="Wang X.J."/>
            <person name="Zhu J.G."/>
            <person name="Ruan X.D."/>
            <person name="Zhao L."/>
            <person name="Wei J.T."/>
            <person name="Ye R.Z."/>
            <person name="Que T.C."/>
            <person name="Du C.H."/>
            <person name="Zhou Y.H."/>
            <person name="Cheng J.X."/>
            <person name="Dai P.F."/>
            <person name="Guo W.B."/>
            <person name="Han X.H."/>
            <person name="Huang E.J."/>
            <person name="Li L.F."/>
            <person name="Wei W."/>
            <person name="Gao Y.C."/>
            <person name="Liu J.Z."/>
            <person name="Shao H.Z."/>
            <person name="Wang X."/>
            <person name="Wang C.C."/>
            <person name="Yang T.C."/>
            <person name="Huo Q.B."/>
            <person name="Li W."/>
            <person name="Chen H.Y."/>
            <person name="Chen S.E."/>
            <person name="Zhou L.G."/>
            <person name="Ni X.B."/>
            <person name="Tian J.H."/>
            <person name="Sheng Y."/>
            <person name="Liu T."/>
            <person name="Pan Y.S."/>
            <person name="Xia L.Y."/>
            <person name="Li J."/>
            <person name="Zhao F."/>
            <person name="Cao W.C."/>
        </authorList>
    </citation>
    <scope>NUCLEOTIDE SEQUENCE [LARGE SCALE GENOMIC DNA]</scope>
    <source>
        <strain evidence="1">HaeL-2018</strain>
    </source>
</reference>
<accession>A0A9J6HAR4</accession>
<name>A0A9J6HAR4_HAELO</name>
<dbReference type="VEuPathDB" id="VectorBase:HLOH_061296"/>
<dbReference type="AlphaFoldDB" id="A0A9J6HAR4"/>
<sequence>MVPLCRDSGHNGADDMDDFNGNEVFLSDDKFDLQDLLRGQIQKYQSRESGLKESPVGYAEFSSSSLQAYS</sequence>